<feature type="transmembrane region" description="Helical" evidence="1">
    <location>
        <begin position="99"/>
        <end position="118"/>
    </location>
</feature>
<protein>
    <recommendedName>
        <fullName evidence="4">Glycosyltransferase RgtA/B/C/D-like domain-containing protein</fullName>
    </recommendedName>
</protein>
<reference evidence="3" key="1">
    <citation type="submission" date="2017-09" db="EMBL/GenBank/DDBJ databases">
        <title>Depth-based differentiation of microbial function through sediment-hosted aquifers and enrichment of novel symbionts in the deep terrestrial subsurface.</title>
        <authorList>
            <person name="Probst A.J."/>
            <person name="Ladd B."/>
            <person name="Jarett J.K."/>
            <person name="Geller-Mcgrath D.E."/>
            <person name="Sieber C.M.K."/>
            <person name="Emerson J.B."/>
            <person name="Anantharaman K."/>
            <person name="Thomas B.C."/>
            <person name="Malmstrom R."/>
            <person name="Stieglmeier M."/>
            <person name="Klingl A."/>
            <person name="Woyke T."/>
            <person name="Ryan C.M."/>
            <person name="Banfield J.F."/>
        </authorList>
    </citation>
    <scope>NUCLEOTIDE SEQUENCE [LARGE SCALE GENOMIC DNA]</scope>
</reference>
<evidence type="ECO:0000313" key="2">
    <source>
        <dbReference type="EMBL" id="PJA55822.1"/>
    </source>
</evidence>
<keyword evidence="1" id="KW-0812">Transmembrane</keyword>
<feature type="transmembrane region" description="Helical" evidence="1">
    <location>
        <begin position="29"/>
        <end position="48"/>
    </location>
</feature>
<dbReference type="Proteomes" id="UP000229647">
    <property type="component" value="Unassembled WGS sequence"/>
</dbReference>
<sequence length="132" mass="15808">SAYFHSGDNIHLTFPFAVFNFQKNWVGTAWLEEIIFYYFMYGLAIINLKDSKYRSFFYFGLVFFTATLFVQHRDISRYALPLWPLALITFENFFTSKKFLIIFIILLPAIFLFAWNFLNYNVMPISDWAPFL</sequence>
<keyword evidence="1" id="KW-1133">Transmembrane helix</keyword>
<evidence type="ECO:0000256" key="1">
    <source>
        <dbReference type="SAM" id="Phobius"/>
    </source>
</evidence>
<evidence type="ECO:0008006" key="4">
    <source>
        <dbReference type="Google" id="ProtNLM"/>
    </source>
</evidence>
<comment type="caution">
    <text evidence="2">The sequence shown here is derived from an EMBL/GenBank/DDBJ whole genome shotgun (WGS) entry which is preliminary data.</text>
</comment>
<proteinExistence type="predicted"/>
<organism evidence="2 3">
    <name type="scientific">Candidatus Roizmanbacteria bacterium CG_4_9_14_3_um_filter_33_18</name>
    <dbReference type="NCBI Taxonomy" id="1974841"/>
    <lineage>
        <taxon>Bacteria</taxon>
        <taxon>Candidatus Roizmaniibacteriota</taxon>
    </lineage>
</organism>
<name>A0A2M7XYL7_9BACT</name>
<dbReference type="AlphaFoldDB" id="A0A2M7XYL7"/>
<dbReference type="EMBL" id="PFWL01000067">
    <property type="protein sequence ID" value="PJA55822.1"/>
    <property type="molecule type" value="Genomic_DNA"/>
</dbReference>
<keyword evidence="1" id="KW-0472">Membrane</keyword>
<evidence type="ECO:0000313" key="3">
    <source>
        <dbReference type="Proteomes" id="UP000229647"/>
    </source>
</evidence>
<accession>A0A2M7XYL7</accession>
<feature type="non-terminal residue" evidence="2">
    <location>
        <position position="1"/>
    </location>
</feature>
<feature type="transmembrane region" description="Helical" evidence="1">
    <location>
        <begin position="55"/>
        <end position="72"/>
    </location>
</feature>
<gene>
    <name evidence="2" type="ORF">CO165_01535</name>
</gene>